<gene>
    <name evidence="14" type="ORF">E2986_01321</name>
</gene>
<keyword evidence="15" id="KW-1185">Reference proteome</keyword>
<evidence type="ECO:0000256" key="11">
    <source>
        <dbReference type="PROSITE-ProRule" id="PRU00812"/>
    </source>
</evidence>
<keyword evidence="7 12" id="KW-0904">Protein phosphatase</keyword>
<keyword evidence="6 12" id="KW-0862">Zinc</keyword>
<dbReference type="Proteomes" id="UP000655588">
    <property type="component" value="Unassembled WGS sequence"/>
</dbReference>
<comment type="caution">
    <text evidence="14">The sequence shown here is derived from an EMBL/GenBank/DDBJ whole genome shotgun (WGS) entry which is preliminary data.</text>
</comment>
<organism evidence="14 15">
    <name type="scientific">Frieseomelitta varia</name>
    <dbReference type="NCBI Taxonomy" id="561572"/>
    <lineage>
        <taxon>Eukaryota</taxon>
        <taxon>Metazoa</taxon>
        <taxon>Ecdysozoa</taxon>
        <taxon>Arthropoda</taxon>
        <taxon>Hexapoda</taxon>
        <taxon>Insecta</taxon>
        <taxon>Pterygota</taxon>
        <taxon>Neoptera</taxon>
        <taxon>Endopterygota</taxon>
        <taxon>Hymenoptera</taxon>
        <taxon>Apocrita</taxon>
        <taxon>Aculeata</taxon>
        <taxon>Apoidea</taxon>
        <taxon>Anthophila</taxon>
        <taxon>Apidae</taxon>
        <taxon>Frieseomelitta</taxon>
    </lineage>
</organism>
<dbReference type="EC" id="3.1.3.16" evidence="12"/>
<comment type="catalytic activity">
    <reaction evidence="10 12">
        <text>O-phospho-L-threonyl-[protein] + H2O = L-threonyl-[protein] + phosphate</text>
        <dbReference type="Rhea" id="RHEA:47004"/>
        <dbReference type="Rhea" id="RHEA-COMP:11060"/>
        <dbReference type="Rhea" id="RHEA-COMP:11605"/>
        <dbReference type="ChEBI" id="CHEBI:15377"/>
        <dbReference type="ChEBI" id="CHEBI:30013"/>
        <dbReference type="ChEBI" id="CHEBI:43474"/>
        <dbReference type="ChEBI" id="CHEBI:61977"/>
        <dbReference type="EC" id="3.1.3.16"/>
    </reaction>
</comment>
<dbReference type="PANTHER" id="PTHR14732:SF0">
    <property type="entry name" value="RNA POLYMERASE II SUBUNIT B1 CTD PHOSPHATASE RPAP2-RELATED"/>
    <property type="match status" value="1"/>
</dbReference>
<dbReference type="EMBL" id="WNWW01000924">
    <property type="protein sequence ID" value="KAF3420707.1"/>
    <property type="molecule type" value="Genomic_DNA"/>
</dbReference>
<keyword evidence="4 12" id="KW-0863">Zinc-finger</keyword>
<dbReference type="AlphaFoldDB" id="A0A833RNJ9"/>
<evidence type="ECO:0000259" key="13">
    <source>
        <dbReference type="PROSITE" id="PS51479"/>
    </source>
</evidence>
<dbReference type="Gene3D" id="1.25.40.820">
    <property type="match status" value="1"/>
</dbReference>
<dbReference type="InterPro" id="IPR038534">
    <property type="entry name" value="Rtr1/RPAP2_sf"/>
</dbReference>
<evidence type="ECO:0000256" key="8">
    <source>
        <dbReference type="ARBA" id="ARBA00023242"/>
    </source>
</evidence>
<evidence type="ECO:0000256" key="9">
    <source>
        <dbReference type="ARBA" id="ARBA00047761"/>
    </source>
</evidence>
<sequence>METSTIKTGTFEKKKVKKKMSKTQIQLAIIKKKECDAKALTIVEQLLEPKIDSQWLLSNLKYINKSHMEDVIEERAIIKLCGYILCNNALTTIIDQRYHISTKKNKVYDITRRKNFCSSHCYGASNYLLKQMFTSPLWLRDKEEIPEFRILSNKNKLKENILGDEIYVSDIKMVLNDENADEHIKDNKICKRLDSILLSKSSEAITHDEYIAKISQTDNENIQANSIIEKFDILKEFSKSNDEKSANVKKSSNSENKDSTIKNYINDKTVKKICILKDNTLQNCIVTQSITNANNDIVPFNEDKYQNIENEEQNELLETLEIKCNTTIIKNDIITNNKDSVQKVKQNKNKRYEQINFVKENQSNKFYNLAIHIEHNVRKWITEDTISLLSGEKHIKNQLLENIAQRDRYLHLCKKLNKLQLEDEKYDRLGLITNTLKPLPHLSVLREEGEKVELKVRAFYKGSMIIENHKNITEVAHQNNDFSPILPLTDAHASKILRRRIFLDKLNRILPDLLCALAVNKLPQYTYNNAKNTLIKALVNTFSLSAANVIFKTAEWTLVGLIIIKMLSMIDPELKFVLSTKQATMYISMILMSYKLDSNYLDRLVMELINMDISDIDNTININVA</sequence>
<dbReference type="GO" id="GO:0008270">
    <property type="term" value="F:zinc ion binding"/>
    <property type="evidence" value="ECO:0007669"/>
    <property type="project" value="UniProtKB-KW"/>
</dbReference>
<evidence type="ECO:0000256" key="4">
    <source>
        <dbReference type="ARBA" id="ARBA00022771"/>
    </source>
</evidence>
<evidence type="ECO:0000313" key="15">
    <source>
        <dbReference type="Proteomes" id="UP000655588"/>
    </source>
</evidence>
<evidence type="ECO:0000256" key="12">
    <source>
        <dbReference type="RuleBase" id="RU367080"/>
    </source>
</evidence>
<dbReference type="Pfam" id="PF04181">
    <property type="entry name" value="RPAP2_Rtr1"/>
    <property type="match status" value="1"/>
</dbReference>
<evidence type="ECO:0000256" key="1">
    <source>
        <dbReference type="ARBA" id="ARBA00004123"/>
    </source>
</evidence>
<dbReference type="InterPro" id="IPR039693">
    <property type="entry name" value="Rtr1/RPAP2"/>
</dbReference>
<dbReference type="GO" id="GO:0043175">
    <property type="term" value="F:RNA polymerase core enzyme binding"/>
    <property type="evidence" value="ECO:0007669"/>
    <property type="project" value="UniProtKB-UniRule"/>
</dbReference>
<feature type="domain" description="RTR1-type" evidence="13">
    <location>
        <begin position="58"/>
        <end position="141"/>
    </location>
</feature>
<accession>A0A833RNJ9</accession>
<keyword evidence="5 12" id="KW-0378">Hydrolase</keyword>
<keyword evidence="8 12" id="KW-0539">Nucleus</keyword>
<evidence type="ECO:0000313" key="14">
    <source>
        <dbReference type="EMBL" id="KAF3420707.1"/>
    </source>
</evidence>
<dbReference type="PANTHER" id="PTHR14732">
    <property type="entry name" value="RNA POLYMERASE II SUBUNIT B1 CTD PHOSPHATASE RPAP2-RELATED"/>
    <property type="match status" value="1"/>
</dbReference>
<dbReference type="InterPro" id="IPR007308">
    <property type="entry name" value="Rtr1/RPAP2_dom"/>
</dbReference>
<evidence type="ECO:0000256" key="2">
    <source>
        <dbReference type="ARBA" id="ARBA00005676"/>
    </source>
</evidence>
<evidence type="ECO:0000256" key="6">
    <source>
        <dbReference type="ARBA" id="ARBA00022833"/>
    </source>
</evidence>
<dbReference type="PROSITE" id="PS51479">
    <property type="entry name" value="ZF_RTR1"/>
    <property type="match status" value="1"/>
</dbReference>
<evidence type="ECO:0000256" key="3">
    <source>
        <dbReference type="ARBA" id="ARBA00022723"/>
    </source>
</evidence>
<evidence type="ECO:0000256" key="10">
    <source>
        <dbReference type="ARBA" id="ARBA00048336"/>
    </source>
</evidence>
<comment type="catalytic activity">
    <reaction evidence="9 12">
        <text>O-phospho-L-seryl-[protein] + H2O = L-seryl-[protein] + phosphate</text>
        <dbReference type="Rhea" id="RHEA:20629"/>
        <dbReference type="Rhea" id="RHEA-COMP:9863"/>
        <dbReference type="Rhea" id="RHEA-COMP:11604"/>
        <dbReference type="ChEBI" id="CHEBI:15377"/>
        <dbReference type="ChEBI" id="CHEBI:29999"/>
        <dbReference type="ChEBI" id="CHEBI:43474"/>
        <dbReference type="ChEBI" id="CHEBI:83421"/>
        <dbReference type="EC" id="3.1.3.16"/>
    </reaction>
</comment>
<name>A0A833RNJ9_9HYME</name>
<dbReference type="GO" id="GO:0005634">
    <property type="term" value="C:nucleus"/>
    <property type="evidence" value="ECO:0007669"/>
    <property type="project" value="UniProtKB-SubCell"/>
</dbReference>
<keyword evidence="3 12" id="KW-0479">Metal-binding</keyword>
<protein>
    <recommendedName>
        <fullName evidence="12">RNA polymerase II subunit B1 CTD phosphatase RPAP2 homolog</fullName>
        <ecNumber evidence="12">3.1.3.16</ecNumber>
    </recommendedName>
</protein>
<evidence type="ECO:0000256" key="7">
    <source>
        <dbReference type="ARBA" id="ARBA00022912"/>
    </source>
</evidence>
<evidence type="ECO:0000256" key="5">
    <source>
        <dbReference type="ARBA" id="ARBA00022801"/>
    </source>
</evidence>
<dbReference type="GO" id="GO:0005737">
    <property type="term" value="C:cytoplasm"/>
    <property type="evidence" value="ECO:0007669"/>
    <property type="project" value="TreeGrafter"/>
</dbReference>
<proteinExistence type="inferred from homology"/>
<comment type="function">
    <text evidence="12">Putative RNA polymerase II subunit B1 C-terminal domain (CTD) phosphatase involved in RNA polymerase II transcription regulation.</text>
</comment>
<reference evidence="14" key="1">
    <citation type="submission" date="2019-11" db="EMBL/GenBank/DDBJ databases">
        <title>The nuclear and mitochondrial genomes of Frieseomelitta varia - a highly eusocial stingless bee (Meliponini) with a permanently sterile worker caste.</title>
        <authorList>
            <person name="Freitas F.C.P."/>
            <person name="Lourenco A.P."/>
            <person name="Nunes F.M.F."/>
            <person name="Paschoal A.R."/>
            <person name="Abreu F.C.P."/>
            <person name="Barbin F.O."/>
            <person name="Bataglia L."/>
            <person name="Cardoso-Junior C.A.M."/>
            <person name="Cervoni M.S."/>
            <person name="Silva S.R."/>
            <person name="Dalarmi F."/>
            <person name="Del Lama M.A."/>
            <person name="Depintor T.S."/>
            <person name="Ferreira K.M."/>
            <person name="Goria P.S."/>
            <person name="Jaskot M.C."/>
            <person name="Lago D.C."/>
            <person name="Luna-Lucena D."/>
            <person name="Moda L.M."/>
            <person name="Nascimento L."/>
            <person name="Pedrino M."/>
            <person name="Rabico F.O."/>
            <person name="Sanches F.C."/>
            <person name="Santos D.E."/>
            <person name="Santos C.G."/>
            <person name="Vieira J."/>
            <person name="Lopes T.F."/>
            <person name="Barchuk A.R."/>
            <person name="Hartfelder K."/>
            <person name="Simoes Z.L.P."/>
            <person name="Bitondi M.M.G."/>
            <person name="Pinheiro D.G."/>
        </authorList>
    </citation>
    <scope>NUCLEOTIDE SEQUENCE</scope>
    <source>
        <strain evidence="14">USP_RPSP 00005682</strain>
        <tissue evidence="14">Whole individual</tissue>
    </source>
</reference>
<comment type="subcellular location">
    <subcellularLocation>
        <location evidence="1 12">Nucleus</location>
    </subcellularLocation>
</comment>
<dbReference type="GO" id="GO:0008420">
    <property type="term" value="F:RNA polymerase II CTD heptapeptide repeat phosphatase activity"/>
    <property type="evidence" value="ECO:0007669"/>
    <property type="project" value="UniProtKB-UniRule"/>
</dbReference>
<comment type="similarity">
    <text evidence="2 11 12">Belongs to the RPAP2 family.</text>
</comment>